<evidence type="ECO:0000256" key="1">
    <source>
        <dbReference type="ARBA" id="ARBA00001966"/>
    </source>
</evidence>
<dbReference type="Proteomes" id="UP000473699">
    <property type="component" value="Unassembled WGS sequence"/>
</dbReference>
<evidence type="ECO:0000313" key="6">
    <source>
        <dbReference type="EMBL" id="MST55876.1"/>
    </source>
</evidence>
<accession>A0A6L5YC13</accession>
<dbReference type="Pfam" id="PF01869">
    <property type="entry name" value="BcrAD_BadFG"/>
    <property type="match status" value="1"/>
</dbReference>
<protein>
    <submittedName>
        <fullName evidence="6">2-hydroxyglutaryl-CoA dehydratase</fullName>
    </submittedName>
</protein>
<dbReference type="Gene3D" id="3.30.420.40">
    <property type="match status" value="2"/>
</dbReference>
<proteinExistence type="predicted"/>
<dbReference type="InterPro" id="IPR043129">
    <property type="entry name" value="ATPase_NBD"/>
</dbReference>
<evidence type="ECO:0000256" key="2">
    <source>
        <dbReference type="ARBA" id="ARBA00022723"/>
    </source>
</evidence>
<keyword evidence="4" id="KW-0411">Iron-sulfur</keyword>
<reference evidence="6 7" key="1">
    <citation type="submission" date="2019-08" db="EMBL/GenBank/DDBJ databases">
        <title>In-depth cultivation of the pig gut microbiome towards novel bacterial diversity and tailored functional studies.</title>
        <authorList>
            <person name="Wylensek D."/>
            <person name="Hitch T.C.A."/>
            <person name="Clavel T."/>
        </authorList>
    </citation>
    <scope>NUCLEOTIDE SEQUENCE [LARGE SCALE GENOMIC DNA]</scope>
    <source>
        <strain evidence="6 7">SM-530-WT-4B</strain>
    </source>
</reference>
<name>A0A6L5YC13_9BACT</name>
<dbReference type="PANTHER" id="PTHR32329:SF2">
    <property type="entry name" value="BIFUNCTIONAL PROTEIN [INCLUDES 2-HYDROXYACYL-COA DEHYDRATASE (N-TER) AND ITS ACTIVATOR DOMAIN (C_TERM)"/>
    <property type="match status" value="1"/>
</dbReference>
<keyword evidence="2" id="KW-0479">Metal-binding</keyword>
<dbReference type="InterPro" id="IPR008275">
    <property type="entry name" value="CoA_E_activase_dom"/>
</dbReference>
<dbReference type="GO" id="GO:0046872">
    <property type="term" value="F:metal ion binding"/>
    <property type="evidence" value="ECO:0007669"/>
    <property type="project" value="UniProtKB-KW"/>
</dbReference>
<dbReference type="AlphaFoldDB" id="A0A6L5YC13"/>
<sequence>MKLVLGIDIGSTAVKGVLYGGEALEWGLAPTGWSPRDAGEAMIAELLRRRGLDKSDLGALISTGYGRRALTAATKQVTEITCHARGAHELCPQARTVLDIGGQDSKVIRLDERGGVVDFAMNDKCAAGTGRFFQVLSHALDYDVEAFGAVPADGPSEPLSSMCTVFAESEVIGNLARGVPRENIVRGLLKSIASRSAGMLARVGMKPPLFFSGGLSRSPSLRAFLEKELDCPVQVHEKSQFAGALGAALIGWGAIV</sequence>
<dbReference type="InterPro" id="IPR002731">
    <property type="entry name" value="ATPase_BadF"/>
</dbReference>
<gene>
    <name evidence="6" type="ORF">FYJ74_07510</name>
</gene>
<comment type="cofactor">
    <cofactor evidence="1">
        <name>[4Fe-4S] cluster</name>
        <dbReference type="ChEBI" id="CHEBI:49883"/>
    </cofactor>
</comment>
<dbReference type="CDD" id="cd24036">
    <property type="entry name" value="ASKHA_NBD_BcrAD_BadFG_HgdC_HadI"/>
    <property type="match status" value="1"/>
</dbReference>
<keyword evidence="7" id="KW-1185">Reference proteome</keyword>
<dbReference type="GO" id="GO:0051536">
    <property type="term" value="F:iron-sulfur cluster binding"/>
    <property type="evidence" value="ECO:0007669"/>
    <property type="project" value="UniProtKB-KW"/>
</dbReference>
<dbReference type="NCBIfam" id="TIGR00241">
    <property type="entry name" value="CoA_E_activ"/>
    <property type="match status" value="1"/>
</dbReference>
<keyword evidence="3" id="KW-0408">Iron</keyword>
<dbReference type="RefSeq" id="WP_154528964.1">
    <property type="nucleotide sequence ID" value="NZ_VUNH01000007.1"/>
</dbReference>
<evidence type="ECO:0000256" key="4">
    <source>
        <dbReference type="ARBA" id="ARBA00023014"/>
    </source>
</evidence>
<organism evidence="6 7">
    <name type="scientific">Pyramidobacter porci</name>
    <dbReference type="NCBI Taxonomy" id="2605789"/>
    <lineage>
        <taxon>Bacteria</taxon>
        <taxon>Thermotogati</taxon>
        <taxon>Synergistota</taxon>
        <taxon>Synergistia</taxon>
        <taxon>Synergistales</taxon>
        <taxon>Dethiosulfovibrionaceae</taxon>
        <taxon>Pyramidobacter</taxon>
    </lineage>
</organism>
<dbReference type="InterPro" id="IPR051805">
    <property type="entry name" value="Dehydratase_Activator_Redct"/>
</dbReference>
<dbReference type="SUPFAM" id="SSF53067">
    <property type="entry name" value="Actin-like ATPase domain"/>
    <property type="match status" value="1"/>
</dbReference>
<evidence type="ECO:0000313" key="7">
    <source>
        <dbReference type="Proteomes" id="UP000473699"/>
    </source>
</evidence>
<evidence type="ECO:0000259" key="5">
    <source>
        <dbReference type="Pfam" id="PF01869"/>
    </source>
</evidence>
<evidence type="ECO:0000256" key="3">
    <source>
        <dbReference type="ARBA" id="ARBA00023004"/>
    </source>
</evidence>
<dbReference type="PANTHER" id="PTHR32329">
    <property type="entry name" value="BIFUNCTIONAL PROTEIN [INCLUDES 2-HYDROXYACYL-COA DEHYDRATASE (N-TER) AND ITS ACTIVATOR DOMAIN (C_TERM)-RELATED"/>
    <property type="match status" value="1"/>
</dbReference>
<dbReference type="EMBL" id="VUNH01000007">
    <property type="protein sequence ID" value="MST55876.1"/>
    <property type="molecule type" value="Genomic_DNA"/>
</dbReference>
<comment type="caution">
    <text evidence="6">The sequence shown here is derived from an EMBL/GenBank/DDBJ whole genome shotgun (WGS) entry which is preliminary data.</text>
</comment>
<feature type="domain" description="ATPase BadF/BadG/BcrA/BcrD type" evidence="5">
    <location>
        <begin position="5"/>
        <end position="251"/>
    </location>
</feature>